<dbReference type="Gene3D" id="3.30.700.10">
    <property type="entry name" value="Glycoprotein, Type 4 Pilin"/>
    <property type="match status" value="1"/>
</dbReference>
<gene>
    <name evidence="2" type="ORF">A3B45_01000</name>
</gene>
<evidence type="ECO:0000313" key="3">
    <source>
        <dbReference type="Proteomes" id="UP000178565"/>
    </source>
</evidence>
<dbReference type="InterPro" id="IPR012902">
    <property type="entry name" value="N_methyl_site"/>
</dbReference>
<name>A0A1F5KTA1_9BACT</name>
<evidence type="ECO:0008006" key="4">
    <source>
        <dbReference type="Google" id="ProtNLM"/>
    </source>
</evidence>
<protein>
    <recommendedName>
        <fullName evidence="4">Type II secretion system protein GspG C-terminal domain-containing protein</fullName>
    </recommendedName>
</protein>
<dbReference type="SUPFAM" id="SSF54523">
    <property type="entry name" value="Pili subunits"/>
    <property type="match status" value="1"/>
</dbReference>
<evidence type="ECO:0000313" key="2">
    <source>
        <dbReference type="EMBL" id="OGE44153.1"/>
    </source>
</evidence>
<evidence type="ECO:0000256" key="1">
    <source>
        <dbReference type="SAM" id="Phobius"/>
    </source>
</evidence>
<dbReference type="Proteomes" id="UP000178565">
    <property type="component" value="Unassembled WGS sequence"/>
</dbReference>
<keyword evidence="1" id="KW-0472">Membrane</keyword>
<dbReference type="PROSITE" id="PS00409">
    <property type="entry name" value="PROKAR_NTER_METHYL"/>
    <property type="match status" value="1"/>
</dbReference>
<accession>A0A1F5KTA1</accession>
<dbReference type="Pfam" id="PF07963">
    <property type="entry name" value="N_methyl"/>
    <property type="match status" value="1"/>
</dbReference>
<proteinExistence type="predicted"/>
<feature type="transmembrane region" description="Helical" evidence="1">
    <location>
        <begin position="12"/>
        <end position="37"/>
    </location>
</feature>
<sequence>MKRFLQITRKNSGFTLIELLVVIGILVVLLAIVLIAINPGRQFGQANDTKRRSDVNAILNAIGGYAADNKGALPAGIPDALPAADVGLTTSICEAIMPNYISAVPADPTLDNDAGITNCTADPIFTAGYTVIKDANNRVTVNAPSAENPPISVTR</sequence>
<keyword evidence="1" id="KW-0812">Transmembrane</keyword>
<dbReference type="NCBIfam" id="TIGR02532">
    <property type="entry name" value="IV_pilin_GFxxxE"/>
    <property type="match status" value="1"/>
</dbReference>
<keyword evidence="1" id="KW-1133">Transmembrane helix</keyword>
<comment type="caution">
    <text evidence="2">The sequence shown here is derived from an EMBL/GenBank/DDBJ whole genome shotgun (WGS) entry which is preliminary data.</text>
</comment>
<organism evidence="2 3">
    <name type="scientific">Candidatus Daviesbacteria bacterium RIFCSPLOWO2_01_FULL_39_12</name>
    <dbReference type="NCBI Taxonomy" id="1797785"/>
    <lineage>
        <taxon>Bacteria</taxon>
        <taxon>Candidatus Daviesiibacteriota</taxon>
    </lineage>
</organism>
<reference evidence="2 3" key="1">
    <citation type="journal article" date="2016" name="Nat. Commun.">
        <title>Thousands of microbial genomes shed light on interconnected biogeochemical processes in an aquifer system.</title>
        <authorList>
            <person name="Anantharaman K."/>
            <person name="Brown C.T."/>
            <person name="Hug L.A."/>
            <person name="Sharon I."/>
            <person name="Castelle C.J."/>
            <person name="Probst A.J."/>
            <person name="Thomas B.C."/>
            <person name="Singh A."/>
            <person name="Wilkins M.J."/>
            <person name="Karaoz U."/>
            <person name="Brodie E.L."/>
            <person name="Williams K.H."/>
            <person name="Hubbard S.S."/>
            <person name="Banfield J.F."/>
        </authorList>
    </citation>
    <scope>NUCLEOTIDE SEQUENCE [LARGE SCALE GENOMIC DNA]</scope>
</reference>
<dbReference type="EMBL" id="MFDM01000007">
    <property type="protein sequence ID" value="OGE44153.1"/>
    <property type="molecule type" value="Genomic_DNA"/>
</dbReference>
<dbReference type="AlphaFoldDB" id="A0A1F5KTA1"/>
<dbReference type="InterPro" id="IPR045584">
    <property type="entry name" value="Pilin-like"/>
</dbReference>
<dbReference type="STRING" id="1797785.A3B45_01000"/>